<comment type="caution">
    <text evidence="1">The sequence shown here is derived from an EMBL/GenBank/DDBJ whole genome shotgun (WGS) entry which is preliminary data.</text>
</comment>
<keyword evidence="2" id="KW-1185">Reference proteome</keyword>
<gene>
    <name evidence="1" type="ORF">DPMN_021342</name>
</gene>
<name>A0A9D4NID7_DREPO</name>
<sequence length="244" mass="28523">MFHEDWTKQMKTSPNPGVHVFERTTIISKFCQDILGANISCKVNYRHTLKTALPLDRYFNTPEPISKKKFLTKFHEDWTKNNTFRVLTRKTRDKIVTKPGKNVTSRVLARKIAPPGRPYKDNINVFTKFHDDWAKNVSSRVFTSFFCYINIRKKRPHPWQPCFSMHRKHWPTGGHVFSPIRSIFELVLTKFHDDRAKNPRENAPPPLAAMFFNGPFSNSSLVSRKHWPTGGHVFSPIRSIFELV</sequence>
<dbReference type="EMBL" id="JAIWYP010000001">
    <property type="protein sequence ID" value="KAH3897157.1"/>
    <property type="molecule type" value="Genomic_DNA"/>
</dbReference>
<reference evidence="1" key="2">
    <citation type="submission" date="2020-11" db="EMBL/GenBank/DDBJ databases">
        <authorList>
            <person name="McCartney M.A."/>
            <person name="Auch B."/>
            <person name="Kono T."/>
            <person name="Mallez S."/>
            <person name="Becker A."/>
            <person name="Gohl D.M."/>
            <person name="Silverstein K.A.T."/>
            <person name="Koren S."/>
            <person name="Bechman K.B."/>
            <person name="Herman A."/>
            <person name="Abrahante J.E."/>
            <person name="Garbe J."/>
        </authorList>
    </citation>
    <scope>NUCLEOTIDE SEQUENCE</scope>
    <source>
        <strain evidence="1">Duluth1</strain>
        <tissue evidence="1">Whole animal</tissue>
    </source>
</reference>
<accession>A0A9D4NID7</accession>
<evidence type="ECO:0000313" key="2">
    <source>
        <dbReference type="Proteomes" id="UP000828390"/>
    </source>
</evidence>
<protein>
    <submittedName>
        <fullName evidence="1">Uncharacterized protein</fullName>
    </submittedName>
</protein>
<evidence type="ECO:0000313" key="1">
    <source>
        <dbReference type="EMBL" id="KAH3897157.1"/>
    </source>
</evidence>
<dbReference type="Proteomes" id="UP000828390">
    <property type="component" value="Unassembled WGS sequence"/>
</dbReference>
<proteinExistence type="predicted"/>
<organism evidence="1 2">
    <name type="scientific">Dreissena polymorpha</name>
    <name type="common">Zebra mussel</name>
    <name type="synonym">Mytilus polymorpha</name>
    <dbReference type="NCBI Taxonomy" id="45954"/>
    <lineage>
        <taxon>Eukaryota</taxon>
        <taxon>Metazoa</taxon>
        <taxon>Spiralia</taxon>
        <taxon>Lophotrochozoa</taxon>
        <taxon>Mollusca</taxon>
        <taxon>Bivalvia</taxon>
        <taxon>Autobranchia</taxon>
        <taxon>Heteroconchia</taxon>
        <taxon>Euheterodonta</taxon>
        <taxon>Imparidentia</taxon>
        <taxon>Neoheterodontei</taxon>
        <taxon>Myida</taxon>
        <taxon>Dreissenoidea</taxon>
        <taxon>Dreissenidae</taxon>
        <taxon>Dreissena</taxon>
    </lineage>
</organism>
<dbReference type="AlphaFoldDB" id="A0A9D4NID7"/>
<reference evidence="1" key="1">
    <citation type="journal article" date="2019" name="bioRxiv">
        <title>The Genome of the Zebra Mussel, Dreissena polymorpha: A Resource for Invasive Species Research.</title>
        <authorList>
            <person name="McCartney M.A."/>
            <person name="Auch B."/>
            <person name="Kono T."/>
            <person name="Mallez S."/>
            <person name="Zhang Y."/>
            <person name="Obille A."/>
            <person name="Becker A."/>
            <person name="Abrahante J.E."/>
            <person name="Garbe J."/>
            <person name="Badalamenti J.P."/>
            <person name="Herman A."/>
            <person name="Mangelson H."/>
            <person name="Liachko I."/>
            <person name="Sullivan S."/>
            <person name="Sone E.D."/>
            <person name="Koren S."/>
            <person name="Silverstein K.A.T."/>
            <person name="Beckman K.B."/>
            <person name="Gohl D.M."/>
        </authorList>
    </citation>
    <scope>NUCLEOTIDE SEQUENCE</scope>
    <source>
        <strain evidence="1">Duluth1</strain>
        <tissue evidence="1">Whole animal</tissue>
    </source>
</reference>